<dbReference type="AlphaFoldDB" id="A0A8D8LNZ0"/>
<feature type="compositionally biased region" description="Polar residues" evidence="1">
    <location>
        <begin position="113"/>
        <end position="122"/>
    </location>
</feature>
<feature type="region of interest" description="Disordered" evidence="1">
    <location>
        <begin position="1"/>
        <end position="39"/>
    </location>
</feature>
<dbReference type="EMBL" id="HBUF01023768">
    <property type="protein sequence ID" value="CAG6612087.1"/>
    <property type="molecule type" value="Transcribed_RNA"/>
</dbReference>
<accession>A0A8D8LNZ0</accession>
<evidence type="ECO:0000256" key="1">
    <source>
        <dbReference type="SAM" id="MobiDB-lite"/>
    </source>
</evidence>
<organism evidence="2">
    <name type="scientific">Cacopsylla melanoneura</name>
    <dbReference type="NCBI Taxonomy" id="428564"/>
    <lineage>
        <taxon>Eukaryota</taxon>
        <taxon>Metazoa</taxon>
        <taxon>Ecdysozoa</taxon>
        <taxon>Arthropoda</taxon>
        <taxon>Hexapoda</taxon>
        <taxon>Insecta</taxon>
        <taxon>Pterygota</taxon>
        <taxon>Neoptera</taxon>
        <taxon>Paraneoptera</taxon>
        <taxon>Hemiptera</taxon>
        <taxon>Sternorrhyncha</taxon>
        <taxon>Psylloidea</taxon>
        <taxon>Psyllidae</taxon>
        <taxon>Psyllinae</taxon>
        <taxon>Cacopsylla</taxon>
    </lineage>
</organism>
<name>A0A8D8LNZ0_9HEMI</name>
<reference evidence="2" key="1">
    <citation type="submission" date="2021-05" db="EMBL/GenBank/DDBJ databases">
        <authorList>
            <person name="Alioto T."/>
            <person name="Alioto T."/>
            <person name="Gomez Garrido J."/>
        </authorList>
    </citation>
    <scope>NUCLEOTIDE SEQUENCE</scope>
</reference>
<feature type="region of interest" description="Disordered" evidence="1">
    <location>
        <begin position="62"/>
        <end position="122"/>
    </location>
</feature>
<dbReference type="EMBL" id="HBUF01023769">
    <property type="protein sequence ID" value="CAG6612088.1"/>
    <property type="molecule type" value="Transcribed_RNA"/>
</dbReference>
<sequence length="122" mass="13624">MPRNCFRMTSGHSNRLHSCHSGNRKTRSEFSTPPGIRTRNLRINNQCSTKSQRLLKLTQIRPSLPGNRNTQSEFSARPGFDSSGSVIGSTGLPNRTCPPRYLPDTVSTKDRTLSSVNELDYS</sequence>
<protein>
    <submittedName>
        <fullName evidence="2">Uncharacterized protein</fullName>
    </submittedName>
</protein>
<feature type="compositionally biased region" description="Basic residues" evidence="1">
    <location>
        <begin position="14"/>
        <end position="25"/>
    </location>
</feature>
<proteinExistence type="predicted"/>
<feature type="compositionally biased region" description="Polar residues" evidence="1">
    <location>
        <begin position="82"/>
        <end position="93"/>
    </location>
</feature>
<evidence type="ECO:0000313" key="2">
    <source>
        <dbReference type="EMBL" id="CAG6612088.1"/>
    </source>
</evidence>